<sequence>MEGWKPETAFSVALKEFISRPTNSKRKTPTFIQRVLDGEWTTPHDVNEELQRLETETSQRTTRRVLRNVFNAVSNYSGVIGVLCQADPYPSALVWGGLKAVIECFHRYSDLFKRLVGQLDALAQQLNRLKHYEALFSASEDMMDLIVFSYKSIIRFWITVEDQCRAPAYKLALKSLTSFNTTRVEEIVADVNAKIDNIEKYLPIIQEQFSRRDKADASKERAQAQVTLSRILQTMSESREEAKRKQVYTWIAGAHGSVLSDSNASRHKRRLGRQLDGTGQWLLEDYHFRHWLEPDSGSNVLWLRGGAGVGKSIICSHAINELERLRPKAAIASHFFSFDEEETPMDIYRSLAVQLYESLYGDTGEVSERLWSLLRGDVAKQVDLQRAIKALLLEASSAFVFIDGLDEQCEDLKKNKKWDQVSDIISFLNATAQETEIALKLWYSSQDNQSIRNLLSESEEIQLGAAINSIDIERFLTLSLTSTQFLEIESSIKAMILKNLKKQVNGSFLWASLMIDVIKEAPTVRHIFHIVEEGFPDDFETYLQRMISRYPHSIHEFIRHLLNVETDVIATECGKSIEGHAFLEYAAKYWHRHLDELQYSKDLGDMVMDFVCSPNFRTCLQVQSLSFGRQFDIRHTKRGDLHEIQLFKPFPRWLTTEHTDGAQRQKEYNDAIIEWSHFLSRYSTYRGTFKGDVRRCLWSTLGARNFLHKFPTAFKCFILEDRTNNSENDGLIYDRVSPDGSEIDLMKLEEP</sequence>
<evidence type="ECO:0000259" key="2">
    <source>
        <dbReference type="Pfam" id="PF24809"/>
    </source>
</evidence>
<dbReference type="Pfam" id="PF24809">
    <property type="entry name" value="DUF7708"/>
    <property type="match status" value="1"/>
</dbReference>
<name>T0KSQ7_COLGC</name>
<dbReference type="HOGENOM" id="CLU_370453_0_0_1"/>
<dbReference type="Pfam" id="PF24883">
    <property type="entry name" value="NPHP3_N"/>
    <property type="match status" value="1"/>
</dbReference>
<dbReference type="EMBL" id="AMYD01000275">
    <property type="protein sequence ID" value="EQB58542.1"/>
    <property type="molecule type" value="Genomic_DNA"/>
</dbReference>
<protein>
    <submittedName>
        <fullName evidence="4">Uncharacterized protein</fullName>
    </submittedName>
</protein>
<accession>T0KSQ7</accession>
<feature type="domain" description="DUF7708" evidence="2">
    <location>
        <begin position="65"/>
        <end position="201"/>
    </location>
</feature>
<evidence type="ECO:0000313" key="5">
    <source>
        <dbReference type="Proteomes" id="UP000015530"/>
    </source>
</evidence>
<dbReference type="InterPro" id="IPR056884">
    <property type="entry name" value="NPHP3-like_N"/>
</dbReference>
<gene>
    <name evidence="4" type="ORF">CGLO_01212</name>
</gene>
<dbReference type="PANTHER" id="PTHR10039:SF17">
    <property type="entry name" value="FUNGAL STAND N-TERMINAL GOODBYE DOMAIN-CONTAINING PROTEIN-RELATED"/>
    <property type="match status" value="1"/>
</dbReference>
<dbReference type="Proteomes" id="UP000015530">
    <property type="component" value="Unassembled WGS sequence"/>
</dbReference>
<reference evidence="5" key="1">
    <citation type="journal article" date="2013" name="Mol. Plant Microbe Interact.">
        <title>Global aspects of pacC regulation of pathogenicity genes in Colletotrichum gloeosporioides as revealed by transcriptome analysis.</title>
        <authorList>
            <person name="Alkan N."/>
            <person name="Meng X."/>
            <person name="Friedlander G."/>
            <person name="Reuveni E."/>
            <person name="Sukno S."/>
            <person name="Sherman A."/>
            <person name="Thon M."/>
            <person name="Fluhr R."/>
            <person name="Prusky D."/>
        </authorList>
    </citation>
    <scope>NUCLEOTIDE SEQUENCE [LARGE SCALE GENOMIC DNA]</scope>
    <source>
        <strain evidence="5">Cg-14</strain>
    </source>
</reference>
<dbReference type="SUPFAM" id="SSF52540">
    <property type="entry name" value="P-loop containing nucleoside triphosphate hydrolases"/>
    <property type="match status" value="1"/>
</dbReference>
<evidence type="ECO:0000259" key="3">
    <source>
        <dbReference type="Pfam" id="PF24883"/>
    </source>
</evidence>
<dbReference type="InterPro" id="IPR027417">
    <property type="entry name" value="P-loop_NTPase"/>
</dbReference>
<dbReference type="AlphaFoldDB" id="T0KSQ7"/>
<proteinExistence type="predicted"/>
<dbReference type="Gene3D" id="3.40.50.300">
    <property type="entry name" value="P-loop containing nucleotide triphosphate hydrolases"/>
    <property type="match status" value="1"/>
</dbReference>
<dbReference type="STRING" id="1237896.T0KSQ7"/>
<dbReference type="InterPro" id="IPR056125">
    <property type="entry name" value="DUF7708"/>
</dbReference>
<comment type="caution">
    <text evidence="4">The sequence shown here is derived from an EMBL/GenBank/DDBJ whole genome shotgun (WGS) entry which is preliminary data.</text>
</comment>
<feature type="domain" description="Nephrocystin 3-like N-terminal" evidence="3">
    <location>
        <begin position="277"/>
        <end position="445"/>
    </location>
</feature>
<organism evidence="4 5">
    <name type="scientific">Colletotrichum gloeosporioides (strain Cg-14)</name>
    <name type="common">Anthracnose fungus</name>
    <name type="synonym">Glomerella cingulata</name>
    <dbReference type="NCBI Taxonomy" id="1237896"/>
    <lineage>
        <taxon>Eukaryota</taxon>
        <taxon>Fungi</taxon>
        <taxon>Dikarya</taxon>
        <taxon>Ascomycota</taxon>
        <taxon>Pezizomycotina</taxon>
        <taxon>Sordariomycetes</taxon>
        <taxon>Hypocreomycetidae</taxon>
        <taxon>Glomerellales</taxon>
        <taxon>Glomerellaceae</taxon>
        <taxon>Colletotrichum</taxon>
        <taxon>Colletotrichum gloeosporioides species complex</taxon>
    </lineage>
</organism>
<evidence type="ECO:0000313" key="4">
    <source>
        <dbReference type="EMBL" id="EQB58542.1"/>
    </source>
</evidence>
<dbReference type="OrthoDB" id="21416at2759"/>
<keyword evidence="1" id="KW-0677">Repeat</keyword>
<evidence type="ECO:0000256" key="1">
    <source>
        <dbReference type="ARBA" id="ARBA00022737"/>
    </source>
</evidence>
<dbReference type="PANTHER" id="PTHR10039">
    <property type="entry name" value="AMELOGENIN"/>
    <property type="match status" value="1"/>
</dbReference>